<dbReference type="Pfam" id="PF17853">
    <property type="entry name" value="GGDEF_2"/>
    <property type="match status" value="1"/>
</dbReference>
<name>A0A7Y6ILI5_9ACTN</name>
<proteinExistence type="inferred from homology"/>
<comment type="caution">
    <text evidence="6">The sequence shown here is derived from an EMBL/GenBank/DDBJ whole genome shotgun (WGS) entry which is preliminary data.</text>
</comment>
<feature type="domain" description="PucR C-terminal helix-turn-helix" evidence="4">
    <location>
        <begin position="511"/>
        <end position="567"/>
    </location>
</feature>
<organism evidence="6 7">
    <name type="scientific">Nonomuraea rhodomycinica</name>
    <dbReference type="NCBI Taxonomy" id="1712872"/>
    <lineage>
        <taxon>Bacteria</taxon>
        <taxon>Bacillati</taxon>
        <taxon>Actinomycetota</taxon>
        <taxon>Actinomycetes</taxon>
        <taxon>Streptosporangiales</taxon>
        <taxon>Streptosporangiaceae</taxon>
        <taxon>Nonomuraea</taxon>
    </lineage>
</organism>
<evidence type="ECO:0000313" key="7">
    <source>
        <dbReference type="Proteomes" id="UP000546126"/>
    </source>
</evidence>
<dbReference type="PANTHER" id="PTHR33744:SF17">
    <property type="entry name" value="CONSERVED PROTEIN"/>
    <property type="match status" value="1"/>
</dbReference>
<dbReference type="InterPro" id="IPR042070">
    <property type="entry name" value="PucR_C-HTH_sf"/>
</dbReference>
<comment type="similarity">
    <text evidence="1">Belongs to the CdaR family.</text>
</comment>
<dbReference type="PANTHER" id="PTHR33744">
    <property type="entry name" value="CARBOHYDRATE DIACID REGULATOR"/>
    <property type="match status" value="1"/>
</dbReference>
<feature type="region of interest" description="Disordered" evidence="2">
    <location>
        <begin position="320"/>
        <end position="356"/>
    </location>
</feature>
<keyword evidence="7" id="KW-1185">Reference proteome</keyword>
<sequence>MFTLDALVGNRSLELRVLEPGPPGALREPVTWVHNTELPDPSPYLRERELVLTNGLWAEQVSPDEFVAHVKRARAAGIVYGLRAETPRTPPALVAACRAAGLPLLEISQAIPFTAVSQAVSGMYADERQRGVIGMVRRGDALATAISRGAGASGVLRVLTRDHDLPLAVVDRMGRLLAASGAELDAAQVRTVAAGLARRPPALELDLGGGHAALFPVGALGDADAALICLRPLAELPAAERDALEQAARFLSLEVARQQAVQAIEMRFAGELLEMVLSGGRRASEVASRLRAFGVDPAGALAVCTLAFAGEATAEHNLTDAATGHNLPGAATERGAAGTATERGAAGAATERGAAGTATERDLAGAAAEHGLAEVVGEFLAEQGIPAVVAGGTNDVVALLTWRQPEEDLPALAERLVERVARRFPGRRPVAGLGGVAAHAGDLRQPLLRSREACRVLRRTPGGPAVRGFRELGTHRLLLGLADQATLSAFARDLLGPLRAHDAQRRSDLEPTLRAFLDHDGQWAATAAALHVHVNTLRNRLARVTELTGRDVGRVEDLVDLYLALAIDAME</sequence>
<dbReference type="Proteomes" id="UP000546126">
    <property type="component" value="Unassembled WGS sequence"/>
</dbReference>
<dbReference type="InterPro" id="IPR051448">
    <property type="entry name" value="CdaR-like_regulators"/>
</dbReference>
<accession>A0A7Y6ILI5</accession>
<dbReference type="Pfam" id="PF13556">
    <property type="entry name" value="HTH_30"/>
    <property type="match status" value="1"/>
</dbReference>
<dbReference type="Gene3D" id="1.10.10.2840">
    <property type="entry name" value="PucR C-terminal helix-turn-helix domain"/>
    <property type="match status" value="1"/>
</dbReference>
<feature type="domain" description="Purine catabolism PurC-like" evidence="3">
    <location>
        <begin position="25"/>
        <end position="121"/>
    </location>
</feature>
<evidence type="ECO:0000259" key="4">
    <source>
        <dbReference type="Pfam" id="PF13556"/>
    </source>
</evidence>
<feature type="compositionally biased region" description="Low complexity" evidence="2">
    <location>
        <begin position="329"/>
        <end position="356"/>
    </location>
</feature>
<gene>
    <name evidence="6" type="ORF">HT134_10050</name>
</gene>
<evidence type="ECO:0000313" key="6">
    <source>
        <dbReference type="EMBL" id="NUW40477.1"/>
    </source>
</evidence>
<dbReference type="EMBL" id="JABWGO010000001">
    <property type="protein sequence ID" value="NUW40477.1"/>
    <property type="molecule type" value="Genomic_DNA"/>
</dbReference>
<evidence type="ECO:0000256" key="2">
    <source>
        <dbReference type="SAM" id="MobiDB-lite"/>
    </source>
</evidence>
<dbReference type="InterPro" id="IPR012914">
    <property type="entry name" value="PucR_dom"/>
</dbReference>
<dbReference type="Pfam" id="PF07905">
    <property type="entry name" value="PucR"/>
    <property type="match status" value="1"/>
</dbReference>
<evidence type="ECO:0000256" key="1">
    <source>
        <dbReference type="ARBA" id="ARBA00006754"/>
    </source>
</evidence>
<evidence type="ECO:0000259" key="3">
    <source>
        <dbReference type="Pfam" id="PF07905"/>
    </source>
</evidence>
<dbReference type="RefSeq" id="WP_175599855.1">
    <property type="nucleotide sequence ID" value="NZ_JABWGO010000001.1"/>
</dbReference>
<protein>
    <submittedName>
        <fullName evidence="6">Helix-turn-helix domain-containing protein</fullName>
    </submittedName>
</protein>
<feature type="domain" description="CdaR GGDEF-like" evidence="5">
    <location>
        <begin position="281"/>
        <end position="456"/>
    </location>
</feature>
<evidence type="ECO:0000259" key="5">
    <source>
        <dbReference type="Pfam" id="PF17853"/>
    </source>
</evidence>
<dbReference type="InterPro" id="IPR041522">
    <property type="entry name" value="CdaR_GGDEF"/>
</dbReference>
<dbReference type="InterPro" id="IPR025736">
    <property type="entry name" value="PucR_C-HTH_dom"/>
</dbReference>
<reference evidence="6 7" key="1">
    <citation type="submission" date="2020-06" db="EMBL/GenBank/DDBJ databases">
        <authorList>
            <person name="Chanama M."/>
        </authorList>
    </citation>
    <scope>NUCLEOTIDE SEQUENCE [LARGE SCALE GENOMIC DNA]</scope>
    <source>
        <strain evidence="6 7">TBRC6557</strain>
    </source>
</reference>
<dbReference type="AlphaFoldDB" id="A0A7Y6ILI5"/>